<reference evidence="1 2" key="1">
    <citation type="submission" date="2018-02" db="EMBL/GenBank/DDBJ databases">
        <title>The genomes of Aspergillus section Nigri reveals drivers in fungal speciation.</title>
        <authorList>
            <consortium name="DOE Joint Genome Institute"/>
            <person name="Vesth T.C."/>
            <person name="Nybo J."/>
            <person name="Theobald S."/>
            <person name="Brandl J."/>
            <person name="Frisvad J.C."/>
            <person name="Nielsen K.F."/>
            <person name="Lyhne E.K."/>
            <person name="Kogle M.E."/>
            <person name="Kuo A."/>
            <person name="Riley R."/>
            <person name="Clum A."/>
            <person name="Nolan M."/>
            <person name="Lipzen A."/>
            <person name="Salamov A."/>
            <person name="Henrissat B."/>
            <person name="Wiebenga A."/>
            <person name="De vries R.P."/>
            <person name="Grigoriev I.V."/>
            <person name="Mortensen U.H."/>
            <person name="Andersen M.R."/>
            <person name="Baker S.E."/>
        </authorList>
    </citation>
    <scope>NUCLEOTIDE SEQUENCE [LARGE SCALE GENOMIC DNA]</scope>
    <source>
        <strain evidence="1 2">CBS 112811</strain>
    </source>
</reference>
<protein>
    <submittedName>
        <fullName evidence="1">Uncharacterized protein</fullName>
    </submittedName>
</protein>
<keyword evidence="2" id="KW-1185">Reference proteome</keyword>
<organism evidence="1 2">
    <name type="scientific">Aspergillus piperis CBS 112811</name>
    <dbReference type="NCBI Taxonomy" id="1448313"/>
    <lineage>
        <taxon>Eukaryota</taxon>
        <taxon>Fungi</taxon>
        <taxon>Dikarya</taxon>
        <taxon>Ascomycota</taxon>
        <taxon>Pezizomycotina</taxon>
        <taxon>Eurotiomycetes</taxon>
        <taxon>Eurotiomycetidae</taxon>
        <taxon>Eurotiales</taxon>
        <taxon>Aspergillaceae</taxon>
        <taxon>Aspergillus</taxon>
        <taxon>Aspergillus subgen. Circumdati</taxon>
    </lineage>
</organism>
<proteinExistence type="predicted"/>
<dbReference type="EMBL" id="KZ825068">
    <property type="protein sequence ID" value="RAH55467.1"/>
    <property type="molecule type" value="Genomic_DNA"/>
</dbReference>
<accession>A0A8G1QZ03</accession>
<evidence type="ECO:0000313" key="2">
    <source>
        <dbReference type="Proteomes" id="UP000249526"/>
    </source>
</evidence>
<sequence>LRTLFRIFQSHRFPPRLWQSSFFLGAPKASTYSCITFSVSVVSNSEAWNISGAVERYIGTGLSSPFGQNSPTNPKPNKPSHPLKFSICVQETCLFIPNQSPSRTIVCPNSLKIFPHKLFL</sequence>
<feature type="non-terminal residue" evidence="1">
    <location>
        <position position="1"/>
    </location>
</feature>
<gene>
    <name evidence="1" type="ORF">BO85DRAFT_401410</name>
</gene>
<dbReference type="RefSeq" id="XP_025513389.1">
    <property type="nucleotide sequence ID" value="XM_025657157.1"/>
</dbReference>
<dbReference type="AlphaFoldDB" id="A0A8G1QZ03"/>
<dbReference type="Proteomes" id="UP000249526">
    <property type="component" value="Unassembled WGS sequence"/>
</dbReference>
<dbReference type="GeneID" id="37160559"/>
<name>A0A8G1QZ03_9EURO</name>
<evidence type="ECO:0000313" key="1">
    <source>
        <dbReference type="EMBL" id="RAH55467.1"/>
    </source>
</evidence>